<dbReference type="GO" id="GO:0000160">
    <property type="term" value="P:phosphorelay signal transduction system"/>
    <property type="evidence" value="ECO:0007669"/>
    <property type="project" value="InterPro"/>
</dbReference>
<protein>
    <submittedName>
        <fullName evidence="3 4">Helix-turn-helix domain-containing protein</fullName>
    </submittedName>
</protein>
<sequence length="139" mass="16200">MNYQLYGFLIGKDIHFDIENKCLYRLSASGADKNLIFGTIYFNDTMMNLFLYLLSNARQKEVSKDELLKKIWEDHNLSPSTQRLWQVLNGLNKKLNLLGIPDGFIHYVKGKGYVIEHRDITPLYYKKSTEFADDKSIAL</sequence>
<dbReference type="SMART" id="SM00862">
    <property type="entry name" value="Trans_reg_C"/>
    <property type="match status" value="1"/>
</dbReference>
<reference evidence="3 6" key="2">
    <citation type="submission" date="2023-10" db="EMBL/GenBank/DDBJ databases">
        <authorList>
            <person name="Dale J."/>
        </authorList>
    </citation>
    <scope>NUCLEOTIDE SEQUENCE [LARGE SCALE GENOMIC DNA]</scope>
    <source>
        <strain evidence="3 6">2023EL-00970</strain>
    </source>
</reference>
<dbReference type="SUPFAM" id="SSF46894">
    <property type="entry name" value="C-terminal effector domain of the bipartite response regulators"/>
    <property type="match status" value="1"/>
</dbReference>
<gene>
    <name evidence="4" type="ORF">EGT71_20470</name>
    <name evidence="3" type="ORF">R4P48_14520</name>
</gene>
<proteinExistence type="predicted"/>
<dbReference type="Gene3D" id="1.10.10.10">
    <property type="entry name" value="Winged helix-like DNA-binding domain superfamily/Winged helix DNA-binding domain"/>
    <property type="match status" value="1"/>
</dbReference>
<dbReference type="InterPro" id="IPR036388">
    <property type="entry name" value="WH-like_DNA-bd_sf"/>
</dbReference>
<evidence type="ECO:0000313" key="3">
    <source>
        <dbReference type="EMBL" id="MDV7023888.1"/>
    </source>
</evidence>
<feature type="domain" description="OmpR/PhoB-type" evidence="2">
    <location>
        <begin position="38"/>
        <end position="115"/>
    </location>
</feature>
<evidence type="ECO:0000259" key="2">
    <source>
        <dbReference type="SMART" id="SM00862"/>
    </source>
</evidence>
<dbReference type="AlphaFoldDB" id="A0A427UPK4"/>
<dbReference type="GO" id="GO:0003677">
    <property type="term" value="F:DNA binding"/>
    <property type="evidence" value="ECO:0007669"/>
    <property type="project" value="UniProtKB-KW"/>
</dbReference>
<accession>A0A427UPK4</accession>
<keyword evidence="6" id="KW-1185">Reference proteome</keyword>
<dbReference type="InterPro" id="IPR016032">
    <property type="entry name" value="Sig_transdc_resp-reg_C-effctor"/>
</dbReference>
<dbReference type="Proteomes" id="UP000275331">
    <property type="component" value="Unassembled WGS sequence"/>
</dbReference>
<dbReference type="Pfam" id="PF00486">
    <property type="entry name" value="Trans_reg_C"/>
    <property type="match status" value="1"/>
</dbReference>
<evidence type="ECO:0000313" key="5">
    <source>
        <dbReference type="Proteomes" id="UP000275331"/>
    </source>
</evidence>
<dbReference type="Proteomes" id="UP001187066">
    <property type="component" value="Unassembled WGS sequence"/>
</dbReference>
<comment type="caution">
    <text evidence="4">The sequence shown here is derived from an EMBL/GenBank/DDBJ whole genome shotgun (WGS) entry which is preliminary data.</text>
</comment>
<dbReference type="InterPro" id="IPR001867">
    <property type="entry name" value="OmpR/PhoB-type_DNA-bd"/>
</dbReference>
<name>A0A427UPK4_9ENTR</name>
<keyword evidence="1" id="KW-0238">DNA-binding</keyword>
<dbReference type="EMBL" id="RHXB01000017">
    <property type="protein sequence ID" value="RSE22456.1"/>
    <property type="molecule type" value="Genomic_DNA"/>
</dbReference>
<organism evidence="4 5">
    <name type="scientific">Atlantibacter subterraneus</name>
    <dbReference type="NCBI Taxonomy" id="255519"/>
    <lineage>
        <taxon>Bacteria</taxon>
        <taxon>Pseudomonadati</taxon>
        <taxon>Pseudomonadota</taxon>
        <taxon>Gammaproteobacteria</taxon>
        <taxon>Enterobacterales</taxon>
        <taxon>Enterobacteriaceae</taxon>
        <taxon>Atlantibacter</taxon>
    </lineage>
</organism>
<dbReference type="EMBL" id="JAWLOF010000010">
    <property type="protein sequence ID" value="MDV7023888.1"/>
    <property type="molecule type" value="Genomic_DNA"/>
</dbReference>
<evidence type="ECO:0000313" key="4">
    <source>
        <dbReference type="EMBL" id="RSE22456.1"/>
    </source>
</evidence>
<evidence type="ECO:0000256" key="1">
    <source>
        <dbReference type="ARBA" id="ARBA00023125"/>
    </source>
</evidence>
<dbReference type="OrthoDB" id="6485260at2"/>
<dbReference type="GO" id="GO:0006355">
    <property type="term" value="P:regulation of DNA-templated transcription"/>
    <property type="evidence" value="ECO:0007669"/>
    <property type="project" value="InterPro"/>
</dbReference>
<reference evidence="4 5" key="1">
    <citation type="submission" date="2018-10" db="EMBL/GenBank/DDBJ databases">
        <title>Transmission dynamics of multidrug resistant bacteria on intensive care unit surfaces.</title>
        <authorList>
            <person name="D'Souza A.W."/>
            <person name="Potter R.F."/>
            <person name="Wallace M."/>
            <person name="Shupe A."/>
            <person name="Patel S."/>
            <person name="Sun S."/>
            <person name="Gul D."/>
            <person name="Kwon J.H."/>
            <person name="Andleeb S."/>
            <person name="Burnham C.-A.D."/>
            <person name="Dantas G."/>
        </authorList>
    </citation>
    <scope>NUCLEOTIDE SEQUENCE [LARGE SCALE GENOMIC DNA]</scope>
    <source>
        <strain evidence="4 5">AS_373</strain>
    </source>
</reference>
<evidence type="ECO:0000313" key="6">
    <source>
        <dbReference type="Proteomes" id="UP001187066"/>
    </source>
</evidence>
<dbReference type="RefSeq" id="WP_125295276.1">
    <property type="nucleotide sequence ID" value="NZ_DAMAJB010000002.1"/>
</dbReference>